<evidence type="ECO:0000313" key="2">
    <source>
        <dbReference type="EMBL" id="JAV78222.1"/>
    </source>
</evidence>
<dbReference type="EMBL" id="GEZM01044432">
    <property type="protein sequence ID" value="JAV78222.1"/>
    <property type="molecule type" value="Transcribed_RNA"/>
</dbReference>
<keyword evidence="1" id="KW-0472">Membrane</keyword>
<reference evidence="2" key="1">
    <citation type="journal article" date="2016" name="Sci. Rep.">
        <title>Molecular characterization of firefly nuptial gifts: a multi-omics approach sheds light on postcopulatory sexual selection.</title>
        <authorList>
            <person name="Al-Wathiqui N."/>
            <person name="Fallon T.R."/>
            <person name="South A."/>
            <person name="Weng J.K."/>
            <person name="Lewis S.M."/>
        </authorList>
    </citation>
    <scope>NUCLEOTIDE SEQUENCE</scope>
</reference>
<feature type="transmembrane region" description="Helical" evidence="1">
    <location>
        <begin position="227"/>
        <end position="246"/>
    </location>
</feature>
<sequence>MTTWGHNTLAFLAATKSASSVPFHFIKNISSPVVSDAPIIFSASNPRSNPVLESDLELLDFDFLSVLVSLLPLSLLRLGFSLSSDLSELSETARFRFDFESDFDFSFFLGETSLTSESELSDAARFFLSGLLFLFSFSPSLSDSEPFLSSFFLSDLDLASVSECDLAESDDSVRLTFFADLSSFFLDFFTSLSDFSEDEERVRFLDSFFFASDTLDFSESVDTRRDFLSLFFSFSLSFSFFLSLFVSEASDATEEVELRRFLSLSLLAFFFSRLVFSKASIRSGQSRLSSGSQVLSVSE</sequence>
<name>A0A1Y1LXE5_PHOPY</name>
<keyword evidence="1" id="KW-1133">Transmembrane helix</keyword>
<protein>
    <submittedName>
        <fullName evidence="2">Uncharacterized protein</fullName>
    </submittedName>
</protein>
<accession>A0A1Y1LXE5</accession>
<dbReference type="AlphaFoldDB" id="A0A1Y1LXE5"/>
<evidence type="ECO:0000256" key="1">
    <source>
        <dbReference type="SAM" id="Phobius"/>
    </source>
</evidence>
<proteinExistence type="predicted"/>
<organism evidence="2">
    <name type="scientific">Photinus pyralis</name>
    <name type="common">Common eastern firefly</name>
    <name type="synonym">Lampyris pyralis</name>
    <dbReference type="NCBI Taxonomy" id="7054"/>
    <lineage>
        <taxon>Eukaryota</taxon>
        <taxon>Metazoa</taxon>
        <taxon>Ecdysozoa</taxon>
        <taxon>Arthropoda</taxon>
        <taxon>Hexapoda</taxon>
        <taxon>Insecta</taxon>
        <taxon>Pterygota</taxon>
        <taxon>Neoptera</taxon>
        <taxon>Endopterygota</taxon>
        <taxon>Coleoptera</taxon>
        <taxon>Polyphaga</taxon>
        <taxon>Elateriformia</taxon>
        <taxon>Elateroidea</taxon>
        <taxon>Lampyridae</taxon>
        <taxon>Lampyrinae</taxon>
        <taxon>Photinus</taxon>
    </lineage>
</organism>
<keyword evidence="1" id="KW-0812">Transmembrane</keyword>
<feature type="transmembrane region" description="Helical" evidence="1">
    <location>
        <begin position="258"/>
        <end position="276"/>
    </location>
</feature>